<evidence type="ECO:0000256" key="3">
    <source>
        <dbReference type="ARBA" id="ARBA00022553"/>
    </source>
</evidence>
<accession>A0ABY3YKU9</accession>
<feature type="domain" description="Carrier" evidence="7">
    <location>
        <begin position="3530"/>
        <end position="3605"/>
    </location>
</feature>
<evidence type="ECO:0000259" key="7">
    <source>
        <dbReference type="PROSITE" id="PS50075"/>
    </source>
</evidence>
<dbReference type="InterPro" id="IPR014043">
    <property type="entry name" value="Acyl_transferase_dom"/>
</dbReference>
<dbReference type="InterPro" id="IPR020806">
    <property type="entry name" value="PKS_PP-bd"/>
</dbReference>
<dbReference type="InterPro" id="IPR014030">
    <property type="entry name" value="Ketoacyl_synth_N"/>
</dbReference>
<protein>
    <submittedName>
        <fullName evidence="9">Amino acid adenylation domain-containing protein</fullName>
    </submittedName>
</protein>
<dbReference type="InterPro" id="IPR018201">
    <property type="entry name" value="Ketoacyl_synth_AS"/>
</dbReference>
<dbReference type="Gene3D" id="3.30.559.10">
    <property type="entry name" value="Chloramphenicol acetyltransferase-like domain"/>
    <property type="match status" value="2"/>
</dbReference>
<dbReference type="InterPro" id="IPR036291">
    <property type="entry name" value="NAD(P)-bd_dom_sf"/>
</dbReference>
<feature type="domain" description="Carrier" evidence="7">
    <location>
        <begin position="958"/>
        <end position="1033"/>
    </location>
</feature>
<evidence type="ECO:0000313" key="9">
    <source>
        <dbReference type="EMBL" id="UNY98318.1"/>
    </source>
</evidence>
<keyword evidence="2" id="KW-0596">Phosphopantetheine</keyword>
<evidence type="ECO:0000259" key="8">
    <source>
        <dbReference type="PROSITE" id="PS52004"/>
    </source>
</evidence>
<dbReference type="PROSITE" id="PS50075">
    <property type="entry name" value="CARRIER"/>
    <property type="match status" value="3"/>
</dbReference>
<comment type="similarity">
    <text evidence="6">In the C-terminal section; belongs to the NRP synthetase family.</text>
</comment>
<evidence type="ECO:0000256" key="2">
    <source>
        <dbReference type="ARBA" id="ARBA00022450"/>
    </source>
</evidence>
<dbReference type="SUPFAM" id="SSF52777">
    <property type="entry name" value="CoA-dependent acyltransferases"/>
    <property type="match status" value="4"/>
</dbReference>
<dbReference type="NCBIfam" id="TIGR01733">
    <property type="entry name" value="AA-adenyl-dom"/>
    <property type="match status" value="2"/>
</dbReference>
<feature type="domain" description="Ketosynthase family 3 (KS3)" evidence="8">
    <location>
        <begin position="2118"/>
        <end position="2551"/>
    </location>
</feature>
<dbReference type="EMBL" id="CP094326">
    <property type="protein sequence ID" value="UNY98318.1"/>
    <property type="molecule type" value="Genomic_DNA"/>
</dbReference>
<dbReference type="PANTHER" id="PTHR45527:SF1">
    <property type="entry name" value="FATTY ACID SYNTHASE"/>
    <property type="match status" value="1"/>
</dbReference>
<dbReference type="Gene3D" id="1.10.1200.10">
    <property type="entry name" value="ACP-like"/>
    <property type="match status" value="3"/>
</dbReference>
<dbReference type="InterPro" id="IPR014031">
    <property type="entry name" value="Ketoacyl_synth_C"/>
</dbReference>
<dbReference type="InterPro" id="IPR057326">
    <property type="entry name" value="KR_dom"/>
</dbReference>
<dbReference type="InterPro" id="IPR023213">
    <property type="entry name" value="CAT-like_dom_sf"/>
</dbReference>
<evidence type="ECO:0000256" key="5">
    <source>
        <dbReference type="ARBA" id="ARBA00022679"/>
    </source>
</evidence>
<evidence type="ECO:0000313" key="10">
    <source>
        <dbReference type="Proteomes" id="UP000829476"/>
    </source>
</evidence>
<dbReference type="RefSeq" id="WP_242936725.1">
    <property type="nucleotide sequence ID" value="NZ_CP094326.1"/>
</dbReference>
<dbReference type="CDD" id="cd19535">
    <property type="entry name" value="Cyc_NRPS"/>
    <property type="match status" value="1"/>
</dbReference>
<dbReference type="InterPro" id="IPR032821">
    <property type="entry name" value="PKS_assoc"/>
</dbReference>
<dbReference type="InterPro" id="IPR016035">
    <property type="entry name" value="Acyl_Trfase/lysoPLipase"/>
</dbReference>
<dbReference type="Pfam" id="PF00550">
    <property type="entry name" value="PP-binding"/>
    <property type="match status" value="3"/>
</dbReference>
<sequence length="3639" mass="411477">MSLKFFKLTKEQEGLWLDYCIDPKSSDYNAGFFVKIMGDLNVENFIRSDYAVKNHFYTVGRLRFKVLDGIPYQYIVGEPDSNHFEYIDLTKEKVSKSSPESILIEKSQKPFKLELEGSVRSILIRYSPNIFFYGYIQHHILTDGVTADLYCKGLSLAYNYGEDSLNDKFPQIQLNDYVCNSNSNFSSISYWKNKLNNANVKLDFGTTQLNLNLDTRGVFKFLFEEKYTSAIKIAARTYRTTPFLFMKTVFGILLYKYWKQKEVIVNYGFNARKGKLHNNTGNFVKILPFLFNLNDELSIKELIYNVNDQRKKDLKNTNISYLDIIDILNANKRNRTRKANISFSQTRFEFESLNLNNCDVETIGSLGLDTGDDINFVYDPFSNGFISAIYFNEKLFNEDFIRQIVRYYKYLVLTIANNVKLKIKDLESVTDDEKRMIIGEWNDTQVDYPKEKCIHQLFEDQSEKTPDNVAVVFEGDSLTYRELNERSNQLAYYLQSKGVKAESLVGICVERSLEMIVGLLGILKAGGAYVPIDPTYPEERISYMFKDTNCAIVLTQEQIELPKTNSEIIYLDSEWEKIAKAPRTNIETGVKGNNLAYVIYTSGSTGNPKGVMVEHESVQNLIQWHTSKFKVSEKSNSTQLANIAFDASIWEIWPYLTCGASLYIVKKESLLDTKKVLNFLDANDVSHCFMPTAIAETILSQSWIENTSLTYLLIGGDRFKTKGLNIDKFSFKLINNYGPTENTVVSTSYEINDSKLSSLIGTPISNVRVYILDKTQKSVPIGVVGELCISGNGLARGYLNQPDLTRKKFIKDPFSKDPNSRLYKTGDLARYLPDGNIEFIGRLDDQVKIRGFRIELGEIESVLNQQDQVSLGVVLAKEDATGNKQLVGYVVPSQDVDASQGLKIEKLREALSKTLPDYMVPSLFVSLEAMPLTSNGKIDKKALPDPQGNLQMTNEYVPPKTEIEKNLAIIWQELLGVEKVGINDNFFELGGHSLIATQVLLRIRKDLKLELPLKVFIDSPTIAKLCDKLVDFNTNIEQLPELVFNDEDKYKPFPLTAVQQSYWIGRSKLYDLGGIGTHAYSEFYLEELDIKRLNEVINYMIKRHDMLRMVVTEDGQQRILEKVEPYEIQIHDFRGTTQEEEKQLFLLLRDKLSHQLFSGHEWPLFDISVCIFRDGTYKLLSSIDGLIFDASSYGIFMKEILSFYKDISFNPPKLALSFRDYVIAEQSLKSTKLYNDSKQYWLDRINEIPKAPELPLAKLPSEIGNVKFRKQRFELSSLKWGILKDVISSAGVTPTVFIIQCFAEIMHRWNKLEHFTLNLTLFNRLPFHEEVNRIIGDFTSLNLLEIDYRKPKDFKSRLKDTQFQLWSDLENRHFNGIEVQRKLSQSTGYTVTMPIVVTSTLGIDLNEDGLSQLERSSHEKVLYDIKHSYAITQTPQVWIDCKIIEKNGGLQIDWDSVKELFPEGMLEDMFGAFERLLTGFIEDKDLWDSRQIELLPRHQVSIQSEANNSTKEYPNKLIHEPFIEQVRIRGEKAAIRTSTKTISYLELYQKSVEVGEELKYRGAKPNHLIAIIMDKGWEQVVTAMGVQFSGAAYMPIDASLPKQRILHLLEIGEVSIVVSLSSILDDLSLPNSIQTLIFDEMQFENRAKVKNIANQGVEDLAYVIFTSGSSGEPKGVMIDHQGAVNTILDINSRFGITEEDSCFAISSLSFDLSVYDVFGILSAGGTIVIPKSSEQKDPKAWESYIEKENITIWNSVPAQLQMLVEYNGGNNKLSSLRKVLLSGDWIPVNLPDRIKDLCPGVEVISLGGATEASIWSIYYPIGQVGADWKSIPYGKPLANQSFYVLKPDLTVCPQWVPGDLYIGGKGLALGYWRDKKKTVSSFIIHPENGERLYRTGDVGRYLSDGNIEFLGRLDDQVKIRGFRIELGEIESVLNQQDQVSSSVVLAKEDASGNKQLVGYVVPSQDVEPSQGLKIDKLREALSKTLPDYMVPSLFVSLEAMPLTSNGKIDKKALSELKEETNDGYIAPSNDLEDRIVELWSDVLGVNKSVISINKSFFELGGNSLLIIKLKNGLSNFLEFKNITIPELFKNHTIKRLVESVNPERLTEYKLQRNIQTDSHEVAIIGMSGAFSGVDNVTEFWDLIKNQDEGVRSYSREECEKLGSDLLLFEDPDYIPVSGHVKDIDQFDPLFWDISPNEAKLIDPQIRKFIEHCWFVLESSGYIHLRKEANIGVFAGSGNNNYFYDNILNGKQASEINLWEAANSSTKDALATMTSYRLDLSGPSNSINTACSTGLVSVVEACKSLQLGTCEMALAGGVTFVKPNQIGYTYQEGMVLSKDGHCRTFDETASGSVESSGVGVVLLKRLEDAIKDEDNIIGVIKGYASNNDGARKTGFTAPSVAGQAECIINAQRMAGVSSDQIGYVECHGTATNLGDPIEVQALKEAFEFNSLKERGSKPGHKTVLGAVKANIGHSKTAAGTAGLIKACLMLQNDIIPGQPNFNVPNPKLNLDQTNFEIVKQNRSWGSSLYDQRIIGVSSFGVGGTNAHVVIGDYLPGIKSESESKTTNLPSKKGDNEFVNYVVPISAKSKESLEFYKQELIKLLGEAHEDLRIEDLAFTLQEKREHYNYRSAYCGKDIKELLNNLQQYGSTKRINTEQKNKIVFMFPGQGSQYPCMGKELYDNDPYFKASIDKLIALANEHLEVDLYDVMYPELGNEQYDINETRWAQISIFIIEYAFAEYIEKLGIRADGYIGHSLGEYVAATLSGVFSLEDAIKVVIARGELMQSMELGSMLAVNTQEESIRTIVETHECEIAAINSIEDIVVTGSDTNINTLKLFLDEHSISSVVLNTSHAYHSRMMEEASIKFERVFDTIELNTPTKYFATNLNGEIAKEEVSKVSYWSDQLRNAVQFSKGIHSLSEYFNNKVNFIEVGLGKGLSSFVDKYKRNNSKKTIHTVHLLPSKKENTQTIKKLNNKEDILAKFWTLGIVEKPNDLKLFKHANKLTSLPTYQFNNKTCWLEMGSPQVVKKYNSIEEIYYERSWERIKIPSTIGGVEDLRHKNILILVNEKDRNKSNVLDLINNLKKYCDHIDYVVDQQSNKIISDLRFDMGDASHIDKVLNEKTRNKPLDLVIYISSTVDIDNPCLDILAIRNTFDWALKTHNRIPKFISVTYDNYEVIGNEVLEEKPSIVSGVTKSIPFEYFSMDTTAYHVDLSSIGLVYNEALISTILGNKEKEIIAVRGKYKWIPKYQQVAFSKENFLDKKSSRSNNPVFMITGGLGGVGYAYANYLTQKEEKCTIILLGRTKKSNLKEEYKTRLNNLIETGHKIIYESIDIGLIDAVGSIEKILENNGINTIEMVLHSAGVAAKSAINDKTNKDIVQVVRPKVLGVEHLLNLAESIKINYLVSCSSLSSVMPSLGQMEYTAANMYLDELSYRSHTNINCILAVNLNQISDTGMAVDFIKENSSSTEKSSNSIKSHQFPAVLDVLLQAKTIHNILLSRQDLNELLSENTNLLTEINRKAENVSNVKIKEEEYSETEYRVAQIWHQVLGVEEIGLHDNFFELGGHSLHVMQVISKIRTEFNNELPLKVLFDGINIKEIARIVLSDKTNSEIKQIEKVQIQKFKQMISNYNEDNLLNEIDI</sequence>
<dbReference type="InterPro" id="IPR001242">
    <property type="entry name" value="Condensation_dom"/>
</dbReference>
<dbReference type="InterPro" id="IPR057737">
    <property type="entry name" value="Condensation_MtbB-like"/>
</dbReference>
<dbReference type="Pfam" id="PF00109">
    <property type="entry name" value="ketoacyl-synt"/>
    <property type="match status" value="1"/>
</dbReference>
<dbReference type="PROSITE" id="PS00012">
    <property type="entry name" value="PHOSPHOPANTETHEINE"/>
    <property type="match status" value="1"/>
</dbReference>
<dbReference type="Gene3D" id="3.30.559.30">
    <property type="entry name" value="Nonribosomal peptide synthetase, condensation domain"/>
    <property type="match status" value="2"/>
</dbReference>
<reference evidence="9 10" key="1">
    <citation type="journal article" date="2018" name="Int. J. Syst. Evol. Microbiol.">
        <title>Zhouia spongiae sp. nov., isolated from a marine sponge.</title>
        <authorList>
            <person name="Zhuang L."/>
            <person name="Lin B."/>
            <person name="Qin F."/>
            <person name="Luo L."/>
        </authorList>
    </citation>
    <scope>NUCLEOTIDE SEQUENCE [LARGE SCALE GENOMIC DNA]</scope>
    <source>
        <strain evidence="9 10">HN-Y44</strain>
    </source>
</reference>
<dbReference type="Gene3D" id="3.30.70.3290">
    <property type="match status" value="1"/>
</dbReference>
<dbReference type="SMART" id="SM00822">
    <property type="entry name" value="PKS_KR"/>
    <property type="match status" value="1"/>
</dbReference>
<dbReference type="Gene3D" id="3.30.300.30">
    <property type="match status" value="2"/>
</dbReference>
<dbReference type="SUPFAM" id="SSF53901">
    <property type="entry name" value="Thiolase-like"/>
    <property type="match status" value="1"/>
</dbReference>
<dbReference type="Proteomes" id="UP000829476">
    <property type="component" value="Chromosome"/>
</dbReference>
<name>A0ABY3YKU9_9FLAO</name>
<evidence type="ECO:0000256" key="1">
    <source>
        <dbReference type="ARBA" id="ARBA00001957"/>
    </source>
</evidence>
<evidence type="ECO:0000256" key="4">
    <source>
        <dbReference type="ARBA" id="ARBA00022598"/>
    </source>
</evidence>
<dbReference type="Gene3D" id="3.40.366.10">
    <property type="entry name" value="Malonyl-Coenzyme A Acyl Carrier Protein, domain 2"/>
    <property type="match status" value="1"/>
</dbReference>
<dbReference type="InterPro" id="IPR020845">
    <property type="entry name" value="AMP-binding_CS"/>
</dbReference>
<dbReference type="SMART" id="SM00827">
    <property type="entry name" value="PKS_AT"/>
    <property type="match status" value="1"/>
</dbReference>
<dbReference type="PROSITE" id="PS00455">
    <property type="entry name" value="AMP_BINDING"/>
    <property type="match status" value="2"/>
</dbReference>
<dbReference type="Pfam" id="PF00501">
    <property type="entry name" value="AMP-binding"/>
    <property type="match status" value="2"/>
</dbReference>
<dbReference type="SMART" id="SM00823">
    <property type="entry name" value="PKS_PP"/>
    <property type="match status" value="2"/>
</dbReference>
<dbReference type="NCBIfam" id="NF003417">
    <property type="entry name" value="PRK04813.1"/>
    <property type="match status" value="2"/>
</dbReference>
<dbReference type="SUPFAM" id="SSF51735">
    <property type="entry name" value="NAD(P)-binding Rossmann-fold domains"/>
    <property type="match status" value="1"/>
</dbReference>
<dbReference type="InterPro" id="IPR045851">
    <property type="entry name" value="AMP-bd_C_sf"/>
</dbReference>
<dbReference type="SUPFAM" id="SSF52151">
    <property type="entry name" value="FabD/lysophospholipase-like"/>
    <property type="match status" value="1"/>
</dbReference>
<dbReference type="SUPFAM" id="SSF56801">
    <property type="entry name" value="Acetyl-CoA synthetase-like"/>
    <property type="match status" value="2"/>
</dbReference>
<dbReference type="InterPro" id="IPR001227">
    <property type="entry name" value="Ac_transferase_dom_sf"/>
</dbReference>
<dbReference type="Gene3D" id="3.40.47.10">
    <property type="match status" value="1"/>
</dbReference>
<dbReference type="Pfam" id="PF00698">
    <property type="entry name" value="Acyl_transf_1"/>
    <property type="match status" value="1"/>
</dbReference>
<dbReference type="Gene3D" id="3.40.50.980">
    <property type="match status" value="4"/>
</dbReference>
<keyword evidence="3" id="KW-0597">Phosphoprotein</keyword>
<dbReference type="Pfam" id="PF02801">
    <property type="entry name" value="Ketoacyl-synt_C"/>
    <property type="match status" value="1"/>
</dbReference>
<dbReference type="CDD" id="cd12114">
    <property type="entry name" value="A_NRPS_TlmIV_like"/>
    <property type="match status" value="1"/>
</dbReference>
<dbReference type="SMART" id="SM00825">
    <property type="entry name" value="PKS_KS"/>
    <property type="match status" value="1"/>
</dbReference>
<dbReference type="InterPro" id="IPR013968">
    <property type="entry name" value="PKS_KR"/>
</dbReference>
<dbReference type="PROSITE" id="PS00606">
    <property type="entry name" value="KS3_1"/>
    <property type="match status" value="1"/>
</dbReference>
<dbReference type="InterPro" id="IPR006162">
    <property type="entry name" value="Ppantetheine_attach_site"/>
</dbReference>
<feature type="domain" description="Carrier" evidence="7">
    <location>
        <begin position="2026"/>
        <end position="2104"/>
    </location>
</feature>
<dbReference type="Gene3D" id="3.40.50.720">
    <property type="entry name" value="NAD(P)-binding Rossmann-like Domain"/>
    <property type="match status" value="1"/>
</dbReference>
<dbReference type="Pfam" id="PF16197">
    <property type="entry name" value="KAsynt_C_assoc"/>
    <property type="match status" value="1"/>
</dbReference>
<dbReference type="InterPro" id="IPR036736">
    <property type="entry name" value="ACP-like_sf"/>
</dbReference>
<dbReference type="InterPro" id="IPR020841">
    <property type="entry name" value="PKS_Beta-ketoAc_synthase_dom"/>
</dbReference>
<organism evidence="9 10">
    <name type="scientific">Zhouia spongiae</name>
    <dbReference type="NCBI Taxonomy" id="2202721"/>
    <lineage>
        <taxon>Bacteria</taxon>
        <taxon>Pseudomonadati</taxon>
        <taxon>Bacteroidota</taxon>
        <taxon>Flavobacteriia</taxon>
        <taxon>Flavobacteriales</taxon>
        <taxon>Flavobacteriaceae</taxon>
        <taxon>Zhouia</taxon>
    </lineage>
</organism>
<comment type="cofactor">
    <cofactor evidence="1">
        <name>pantetheine 4'-phosphate</name>
        <dbReference type="ChEBI" id="CHEBI:47942"/>
    </cofactor>
</comment>
<dbReference type="PROSITE" id="PS52004">
    <property type="entry name" value="KS3_2"/>
    <property type="match status" value="1"/>
</dbReference>
<gene>
    <name evidence="9" type="ORF">MQE36_14680</name>
</gene>
<keyword evidence="10" id="KW-1185">Reference proteome</keyword>
<dbReference type="Gene3D" id="2.30.38.10">
    <property type="entry name" value="Luciferase, Domain 3"/>
    <property type="match status" value="2"/>
</dbReference>
<dbReference type="Pfam" id="PF00668">
    <property type="entry name" value="Condensation"/>
    <property type="match status" value="2"/>
</dbReference>
<proteinExistence type="inferred from homology"/>
<keyword evidence="4" id="KW-0436">Ligase</keyword>
<keyword evidence="5" id="KW-0808">Transferase</keyword>
<evidence type="ECO:0000256" key="6">
    <source>
        <dbReference type="ARBA" id="ARBA00029443"/>
    </source>
</evidence>
<dbReference type="SUPFAM" id="SSF47336">
    <property type="entry name" value="ACP-like"/>
    <property type="match status" value="3"/>
</dbReference>
<dbReference type="InterPro" id="IPR025110">
    <property type="entry name" value="AMP-bd_C"/>
</dbReference>
<dbReference type="PANTHER" id="PTHR45527">
    <property type="entry name" value="NONRIBOSOMAL PEPTIDE SYNTHETASE"/>
    <property type="match status" value="1"/>
</dbReference>
<dbReference type="InterPro" id="IPR000873">
    <property type="entry name" value="AMP-dep_synth/lig_dom"/>
</dbReference>
<dbReference type="InterPro" id="IPR010071">
    <property type="entry name" value="AA_adenyl_dom"/>
</dbReference>
<dbReference type="InterPro" id="IPR016039">
    <property type="entry name" value="Thiolase-like"/>
</dbReference>
<dbReference type="Pfam" id="PF13193">
    <property type="entry name" value="AMP-binding_C"/>
    <property type="match status" value="2"/>
</dbReference>
<dbReference type="CDD" id="cd00833">
    <property type="entry name" value="PKS"/>
    <property type="match status" value="1"/>
</dbReference>
<dbReference type="Pfam" id="PF08659">
    <property type="entry name" value="KR"/>
    <property type="match status" value="1"/>
</dbReference>
<dbReference type="InterPro" id="IPR009081">
    <property type="entry name" value="PP-bd_ACP"/>
</dbReference>